<keyword evidence="2" id="KW-1185">Reference proteome</keyword>
<dbReference type="KEGG" id="lrs:PX52LOC_02184"/>
<evidence type="ECO:0000313" key="1">
    <source>
        <dbReference type="EMBL" id="QEL15269.1"/>
    </source>
</evidence>
<gene>
    <name evidence="1" type="ORF">PX52LOC_02184</name>
</gene>
<dbReference type="AlphaFoldDB" id="A0A5C1A7J8"/>
<dbReference type="EMBL" id="CP042425">
    <property type="protein sequence ID" value="QEL15269.1"/>
    <property type="molecule type" value="Genomic_DNA"/>
</dbReference>
<organism evidence="1 2">
    <name type="scientific">Limnoglobus roseus</name>
    <dbReference type="NCBI Taxonomy" id="2598579"/>
    <lineage>
        <taxon>Bacteria</taxon>
        <taxon>Pseudomonadati</taxon>
        <taxon>Planctomycetota</taxon>
        <taxon>Planctomycetia</taxon>
        <taxon>Gemmatales</taxon>
        <taxon>Gemmataceae</taxon>
        <taxon>Limnoglobus</taxon>
    </lineage>
</organism>
<protein>
    <submittedName>
        <fullName evidence="1">Uncharacterized protein</fullName>
    </submittedName>
</protein>
<name>A0A5C1A7J8_9BACT</name>
<sequence length="51" mass="5749">MSALRLSWFSRERPADPNPCEVGNNRSFNIFQSFSSAAGFVSASFSFFSFF</sequence>
<reference evidence="2" key="1">
    <citation type="submission" date="2019-08" db="EMBL/GenBank/DDBJ databases">
        <title>Limnoglobus roseus gen. nov., sp. nov., a novel freshwater planctomycete with a giant genome from the family Gemmataceae.</title>
        <authorList>
            <person name="Kulichevskaya I.S."/>
            <person name="Naumoff D.G."/>
            <person name="Miroshnikov K."/>
            <person name="Ivanova A."/>
            <person name="Philippov D.A."/>
            <person name="Hakobyan A."/>
            <person name="Rijpstra I.C."/>
            <person name="Sinninghe Damste J.S."/>
            <person name="Liesack W."/>
            <person name="Dedysh S.N."/>
        </authorList>
    </citation>
    <scope>NUCLEOTIDE SEQUENCE [LARGE SCALE GENOMIC DNA]</scope>
    <source>
        <strain evidence="2">PX52</strain>
    </source>
</reference>
<dbReference type="Proteomes" id="UP000324974">
    <property type="component" value="Chromosome"/>
</dbReference>
<accession>A0A5C1A7J8</accession>
<proteinExistence type="predicted"/>
<evidence type="ECO:0000313" key="2">
    <source>
        <dbReference type="Proteomes" id="UP000324974"/>
    </source>
</evidence>